<dbReference type="PATRIC" id="fig|45074.5.peg.4167"/>
<dbReference type="AlphaFoldDB" id="A0A0W0Y9I4"/>
<dbReference type="STRING" id="45074.Lsan_3882"/>
<dbReference type="PROSITE" id="PS51186">
    <property type="entry name" value="GNAT"/>
    <property type="match status" value="1"/>
</dbReference>
<gene>
    <name evidence="4" type="ORF">Lsan_3882</name>
</gene>
<proteinExistence type="predicted"/>
<keyword evidence="1 4" id="KW-0808">Transferase</keyword>
<dbReference type="Gene3D" id="3.40.630.30">
    <property type="match status" value="1"/>
</dbReference>
<dbReference type="Pfam" id="PF00583">
    <property type="entry name" value="Acetyltransf_1"/>
    <property type="match status" value="1"/>
</dbReference>
<dbReference type="Proteomes" id="UP000054703">
    <property type="component" value="Unassembled WGS sequence"/>
</dbReference>
<organism evidence="4 5">
    <name type="scientific">Legionella santicrucis</name>
    <dbReference type="NCBI Taxonomy" id="45074"/>
    <lineage>
        <taxon>Bacteria</taxon>
        <taxon>Pseudomonadati</taxon>
        <taxon>Pseudomonadota</taxon>
        <taxon>Gammaproteobacteria</taxon>
        <taxon>Legionellales</taxon>
        <taxon>Legionellaceae</taxon>
        <taxon>Legionella</taxon>
    </lineage>
</organism>
<dbReference type="EMBL" id="LNYU01000091">
    <property type="protein sequence ID" value="KTD53472.1"/>
    <property type="molecule type" value="Genomic_DNA"/>
</dbReference>
<dbReference type="InterPro" id="IPR000182">
    <property type="entry name" value="GNAT_dom"/>
</dbReference>
<reference evidence="4 5" key="1">
    <citation type="submission" date="2015-11" db="EMBL/GenBank/DDBJ databases">
        <title>Genomic analysis of 38 Legionella species identifies large and diverse effector repertoires.</title>
        <authorList>
            <person name="Burstein D."/>
            <person name="Amaro F."/>
            <person name="Zusman T."/>
            <person name="Lifshitz Z."/>
            <person name="Cohen O."/>
            <person name="Gilbert J.A."/>
            <person name="Pupko T."/>
            <person name="Shuman H.A."/>
            <person name="Segal G."/>
        </authorList>
    </citation>
    <scope>NUCLEOTIDE SEQUENCE [LARGE SCALE GENOMIC DNA]</scope>
    <source>
        <strain evidence="4 5">SC-63-C7</strain>
    </source>
</reference>
<evidence type="ECO:0000313" key="5">
    <source>
        <dbReference type="Proteomes" id="UP000054703"/>
    </source>
</evidence>
<dbReference type="PANTHER" id="PTHR43877">
    <property type="entry name" value="AMINOALKYLPHOSPHONATE N-ACETYLTRANSFERASE-RELATED-RELATED"/>
    <property type="match status" value="1"/>
</dbReference>
<dbReference type="InterPro" id="IPR016181">
    <property type="entry name" value="Acyl_CoA_acyltransferase"/>
</dbReference>
<keyword evidence="2" id="KW-0012">Acyltransferase</keyword>
<evidence type="ECO:0000256" key="1">
    <source>
        <dbReference type="ARBA" id="ARBA00022679"/>
    </source>
</evidence>
<evidence type="ECO:0000259" key="3">
    <source>
        <dbReference type="PROSITE" id="PS51186"/>
    </source>
</evidence>
<sequence>MLTIDYLKNHSDSIGALAKIWHEVLGQIWAPDVPISRVEENLKNHLNMEQLPLTFVAFHQNQPVGMCSLRINDGIRPDLTPWLGSLVVSPHYQKQGIAQMLIDRTKEKALLMGYKTLYLFAFDSTIPDYYHRLGWNKIGMDECRGHPVTVMEHSL</sequence>
<evidence type="ECO:0000256" key="2">
    <source>
        <dbReference type="ARBA" id="ARBA00023315"/>
    </source>
</evidence>
<dbReference type="GO" id="GO:0016747">
    <property type="term" value="F:acyltransferase activity, transferring groups other than amino-acyl groups"/>
    <property type="evidence" value="ECO:0007669"/>
    <property type="project" value="InterPro"/>
</dbReference>
<protein>
    <submittedName>
        <fullName evidence="4">GNAT family acetyltransferase</fullName>
    </submittedName>
</protein>
<evidence type="ECO:0000313" key="4">
    <source>
        <dbReference type="EMBL" id="KTD53472.1"/>
    </source>
</evidence>
<name>A0A0W0Y9I4_9GAMM</name>
<dbReference type="RefSeq" id="WP_058515766.1">
    <property type="nucleotide sequence ID" value="NZ_CAAAIH010000001.1"/>
</dbReference>
<accession>A0A0W0Y9I4</accession>
<keyword evidence="5" id="KW-1185">Reference proteome</keyword>
<dbReference type="OrthoDB" id="7678938at2"/>
<dbReference type="SUPFAM" id="SSF55729">
    <property type="entry name" value="Acyl-CoA N-acyltransferases (Nat)"/>
    <property type="match status" value="1"/>
</dbReference>
<comment type="caution">
    <text evidence="4">The sequence shown here is derived from an EMBL/GenBank/DDBJ whole genome shotgun (WGS) entry which is preliminary data.</text>
</comment>
<dbReference type="CDD" id="cd04301">
    <property type="entry name" value="NAT_SF"/>
    <property type="match status" value="1"/>
</dbReference>
<feature type="domain" description="N-acetyltransferase" evidence="3">
    <location>
        <begin position="4"/>
        <end position="155"/>
    </location>
</feature>
<dbReference type="InterPro" id="IPR050832">
    <property type="entry name" value="Bact_Acetyltransf"/>
</dbReference>